<feature type="region of interest" description="Disordered" evidence="1">
    <location>
        <begin position="1"/>
        <end position="170"/>
    </location>
</feature>
<keyword evidence="2" id="KW-1133">Transmembrane helix</keyword>
<evidence type="ECO:0000313" key="5">
    <source>
        <dbReference type="Proteomes" id="UP000616724"/>
    </source>
</evidence>
<feature type="compositionally biased region" description="Basic and acidic residues" evidence="1">
    <location>
        <begin position="46"/>
        <end position="57"/>
    </location>
</feature>
<dbReference type="GO" id="GO:0015627">
    <property type="term" value="C:type II protein secretion system complex"/>
    <property type="evidence" value="ECO:0007669"/>
    <property type="project" value="TreeGrafter"/>
</dbReference>
<accession>A0A8J3RKW3</accession>
<feature type="domain" description="Helix-hairpin-helix DNA-binding motif class 1" evidence="3">
    <location>
        <begin position="341"/>
        <end position="360"/>
    </location>
</feature>
<name>A0A8J3RKW3_9ACTN</name>
<feature type="compositionally biased region" description="Gly residues" evidence="1">
    <location>
        <begin position="31"/>
        <end position="41"/>
    </location>
</feature>
<protein>
    <recommendedName>
        <fullName evidence="3">Helix-hairpin-helix DNA-binding motif class 1 domain-containing protein</fullName>
    </recommendedName>
</protein>
<dbReference type="InterPro" id="IPR019554">
    <property type="entry name" value="Soluble_ligand-bd"/>
</dbReference>
<dbReference type="SMART" id="SM00278">
    <property type="entry name" value="HhH1"/>
    <property type="match status" value="2"/>
</dbReference>
<dbReference type="SUPFAM" id="SSF47781">
    <property type="entry name" value="RuvA domain 2-like"/>
    <property type="match status" value="1"/>
</dbReference>
<dbReference type="GO" id="GO:0006281">
    <property type="term" value="P:DNA repair"/>
    <property type="evidence" value="ECO:0007669"/>
    <property type="project" value="InterPro"/>
</dbReference>
<feature type="compositionally biased region" description="Basic and acidic residues" evidence="1">
    <location>
        <begin position="7"/>
        <end position="17"/>
    </location>
</feature>
<feature type="transmembrane region" description="Helical" evidence="2">
    <location>
        <begin position="200"/>
        <end position="218"/>
    </location>
</feature>
<feature type="domain" description="Helix-hairpin-helix DNA-binding motif class 1" evidence="3">
    <location>
        <begin position="371"/>
        <end position="390"/>
    </location>
</feature>
<comment type="caution">
    <text evidence="4">The sequence shown here is derived from an EMBL/GenBank/DDBJ whole genome shotgun (WGS) entry which is preliminary data.</text>
</comment>
<dbReference type="Pfam" id="PF12836">
    <property type="entry name" value="HHH_3"/>
    <property type="match status" value="1"/>
</dbReference>
<dbReference type="InterPro" id="IPR010994">
    <property type="entry name" value="RuvA_2-like"/>
</dbReference>
<reference evidence="4 5" key="1">
    <citation type="submission" date="2021-01" db="EMBL/GenBank/DDBJ databases">
        <title>Whole genome shotgun sequence of Planobispora longispora NBRC 13918.</title>
        <authorList>
            <person name="Komaki H."/>
            <person name="Tamura T."/>
        </authorList>
    </citation>
    <scope>NUCLEOTIDE SEQUENCE [LARGE SCALE GENOMIC DNA]</scope>
    <source>
        <strain evidence="4 5">NBRC 13918</strain>
    </source>
</reference>
<dbReference type="PANTHER" id="PTHR21180:SF32">
    <property type="entry name" value="ENDONUCLEASE_EXONUCLEASE_PHOSPHATASE FAMILY DOMAIN-CONTAINING PROTEIN 1"/>
    <property type="match status" value="1"/>
</dbReference>
<keyword evidence="5" id="KW-1185">Reference proteome</keyword>
<feature type="compositionally biased region" description="Low complexity" evidence="1">
    <location>
        <begin position="138"/>
        <end position="149"/>
    </location>
</feature>
<feature type="region of interest" description="Disordered" evidence="1">
    <location>
        <begin position="228"/>
        <end position="249"/>
    </location>
</feature>
<dbReference type="InterPro" id="IPR051675">
    <property type="entry name" value="Endo/Exo/Phosphatase_dom_1"/>
</dbReference>
<dbReference type="PANTHER" id="PTHR21180">
    <property type="entry name" value="ENDONUCLEASE/EXONUCLEASE/PHOSPHATASE FAMILY DOMAIN-CONTAINING PROTEIN 1"/>
    <property type="match status" value="1"/>
</dbReference>
<evidence type="ECO:0000259" key="3">
    <source>
        <dbReference type="SMART" id="SM00278"/>
    </source>
</evidence>
<organism evidence="4 5">
    <name type="scientific">Planobispora longispora</name>
    <dbReference type="NCBI Taxonomy" id="28887"/>
    <lineage>
        <taxon>Bacteria</taxon>
        <taxon>Bacillati</taxon>
        <taxon>Actinomycetota</taxon>
        <taxon>Actinomycetes</taxon>
        <taxon>Streptosporangiales</taxon>
        <taxon>Streptosporangiaceae</taxon>
        <taxon>Planobispora</taxon>
    </lineage>
</organism>
<proteinExistence type="predicted"/>
<dbReference type="Gene3D" id="3.10.560.10">
    <property type="entry name" value="Outer membrane lipoprotein wza domain like"/>
    <property type="match status" value="1"/>
</dbReference>
<dbReference type="GO" id="GO:0015628">
    <property type="term" value="P:protein secretion by the type II secretion system"/>
    <property type="evidence" value="ECO:0007669"/>
    <property type="project" value="TreeGrafter"/>
</dbReference>
<dbReference type="EMBL" id="BOOH01000033">
    <property type="protein sequence ID" value="GIH77572.1"/>
    <property type="molecule type" value="Genomic_DNA"/>
</dbReference>
<evidence type="ECO:0000313" key="4">
    <source>
        <dbReference type="EMBL" id="GIH77572.1"/>
    </source>
</evidence>
<dbReference type="InterPro" id="IPR003583">
    <property type="entry name" value="Hlx-hairpin-Hlx_DNA-bd_motif"/>
</dbReference>
<gene>
    <name evidence="4" type="ORF">Plo01_40010</name>
</gene>
<evidence type="ECO:0000256" key="2">
    <source>
        <dbReference type="SAM" id="Phobius"/>
    </source>
</evidence>
<dbReference type="Pfam" id="PF10531">
    <property type="entry name" value="SLBB"/>
    <property type="match status" value="1"/>
</dbReference>
<dbReference type="AlphaFoldDB" id="A0A8J3RKW3"/>
<evidence type="ECO:0000256" key="1">
    <source>
        <dbReference type="SAM" id="MobiDB-lite"/>
    </source>
</evidence>
<sequence length="393" mass="40294">MRTTDQVTERHRAESRLRALMTPGSLPTGPDGRGGFSGQKAGGPARDGRTDDPHDAADVSGAPPSPPGERLPRTDTFTAPGVVPRPKGIPGHGGAPVQRGVPIQGDAPGHGGAPVQRGVPIQGDAPVRSRGGLPTGGSAARAAASAPPDSDLRFSGPPPRAASLAGRPPSLPVPPSFEALRAAVAKGAPELDPGRPRLRVLLLVALAAVVTGCVYAWWSRPEPEPLAPPRPISGPALTDTASVTSRPRPSAMAEITVHVTGKVRRPGVITLPGGSRVTDAVQAAGGIRKGVLPGPLNLARRLIDGEQIVVGAPGRGGAPITPADPAAPAEVVLDLNTATAEQLDQLPGVGEVLARRITEYRDGNGGFRSVEQLREVSGIGDRKYAEIKDKVRV</sequence>
<keyword evidence="2" id="KW-0472">Membrane</keyword>
<keyword evidence="2" id="KW-0812">Transmembrane</keyword>
<dbReference type="GO" id="GO:0003677">
    <property type="term" value="F:DNA binding"/>
    <property type="evidence" value="ECO:0007669"/>
    <property type="project" value="InterPro"/>
</dbReference>
<dbReference type="Proteomes" id="UP000616724">
    <property type="component" value="Unassembled WGS sequence"/>
</dbReference>
<dbReference type="Gene3D" id="1.10.150.320">
    <property type="entry name" value="Photosystem II 12 kDa extrinsic protein"/>
    <property type="match status" value="1"/>
</dbReference>